<reference evidence="2 3" key="1">
    <citation type="submission" date="2024-10" db="EMBL/GenBank/DDBJ databases">
        <authorList>
            <person name="Yibar A."/>
            <person name="Saticioglu I.B."/>
            <person name="Duman M."/>
            <person name="Ajmi N."/>
            <person name="Gurler F."/>
            <person name="Ay H."/>
            <person name="Onuk E."/>
            <person name="Guler S."/>
            <person name="Romalde J.L."/>
        </authorList>
    </citation>
    <scope>NUCLEOTIDE SEQUENCE [LARGE SCALE GENOMIC DNA]</scope>
    <source>
        <strain evidence="2 3">14-MA-B</strain>
    </source>
</reference>
<keyword evidence="3" id="KW-1185">Reference proteome</keyword>
<dbReference type="Proteomes" id="UP001607151">
    <property type="component" value="Unassembled WGS sequence"/>
</dbReference>
<feature type="region of interest" description="Disordered" evidence="1">
    <location>
        <begin position="269"/>
        <end position="288"/>
    </location>
</feature>
<organism evidence="2 3">
    <name type="scientific">Vibrio rumoiensis</name>
    <dbReference type="NCBI Taxonomy" id="76258"/>
    <lineage>
        <taxon>Bacteria</taxon>
        <taxon>Pseudomonadati</taxon>
        <taxon>Pseudomonadota</taxon>
        <taxon>Gammaproteobacteria</taxon>
        <taxon>Vibrionales</taxon>
        <taxon>Vibrionaceae</taxon>
        <taxon>Vibrio</taxon>
    </lineage>
</organism>
<dbReference type="Pfam" id="PF08900">
    <property type="entry name" value="AcaB"/>
    <property type="match status" value="1"/>
</dbReference>
<evidence type="ECO:0000256" key="1">
    <source>
        <dbReference type="SAM" id="MobiDB-lite"/>
    </source>
</evidence>
<sequence length="288" mass="33192">MSDAFTPNLKTTTDHDKNNEDFSSMTYRITENKPVVNAIKIKFMTRDAVRLIDPDKITYGKKTTFLPALKWFDSRIKMILDAARGDDPFADQTLLDLERAGARFDEQIEEQSEGIRVQIRELFELNEAQLKLNNESHSYVVELVIKNPLSVKFLWSLKRFDNLLYLIYQAEKHCVISPKVARSYRNSAKRDYRALLSIAARWSHTSISREDIAKTTARTANAFEKNKQVTLSLEVLLMELRAECSPKISGRNNNQLPDDLKERILNLFNKSNASDDENNSQKQEQRAG</sequence>
<proteinExistence type="predicted"/>
<dbReference type="RefSeq" id="WP_394608862.1">
    <property type="nucleotide sequence ID" value="NZ_JBIHSN010000004.1"/>
</dbReference>
<dbReference type="EMBL" id="JBIHSN010000004">
    <property type="protein sequence ID" value="MFH0267337.1"/>
    <property type="molecule type" value="Genomic_DNA"/>
</dbReference>
<evidence type="ECO:0000313" key="3">
    <source>
        <dbReference type="Proteomes" id="UP001607151"/>
    </source>
</evidence>
<comment type="caution">
    <text evidence="2">The sequence shown here is derived from an EMBL/GenBank/DDBJ whole genome shotgun (WGS) entry which is preliminary data.</text>
</comment>
<gene>
    <name evidence="2" type="ORF">ACGRQ9_17990</name>
</gene>
<accession>A0ABW7J0S3</accession>
<evidence type="ECO:0000313" key="2">
    <source>
        <dbReference type="EMBL" id="MFH0267337.1"/>
    </source>
</evidence>
<dbReference type="InterPro" id="IPR014996">
    <property type="entry name" value="AcaB"/>
</dbReference>
<protein>
    <submittedName>
        <fullName evidence="2">AcaB family transcriptional regulator</fullName>
    </submittedName>
</protein>
<feature type="region of interest" description="Disordered" evidence="1">
    <location>
        <begin position="1"/>
        <end position="21"/>
    </location>
</feature>
<name>A0ABW7J0S3_9VIBR</name>